<evidence type="ECO:0000259" key="1">
    <source>
        <dbReference type="Pfam" id="PF02915"/>
    </source>
</evidence>
<dbReference type="PANTHER" id="PTHR33531:SF7">
    <property type="entry name" value="HYPOTHETICAL MEMBRANE PROTEIN, CONSERVED"/>
    <property type="match status" value="1"/>
</dbReference>
<feature type="domain" description="Rubrerythrin diiron-binding" evidence="1">
    <location>
        <begin position="44"/>
        <end position="187"/>
    </location>
</feature>
<dbReference type="CDD" id="cd01045">
    <property type="entry name" value="Ferritin_like_AB"/>
    <property type="match status" value="1"/>
</dbReference>
<gene>
    <name evidence="2" type="ORF">SAMN02745220_00324</name>
</gene>
<dbReference type="SUPFAM" id="SSF47240">
    <property type="entry name" value="Ferritin-like"/>
    <property type="match status" value="1"/>
</dbReference>
<dbReference type="Gene3D" id="1.20.1260.10">
    <property type="match status" value="1"/>
</dbReference>
<dbReference type="Pfam" id="PF02915">
    <property type="entry name" value="Rubrerythrin"/>
    <property type="match status" value="1"/>
</dbReference>
<sequence>MLAGKGFGKVINMAGGIKGWNSETAVGPEDLGLSLFTGHESLEEVLVIAYSLEKGLFDFYISMTEIITDTKVRQLFNQLSTIEIKHQERVLAEYNDLKKNHITREEFEQQPAATMMEGGLTTEEYLALYKPDLDSIRDVVSLAMGIEGQALDLYSRAADRASNKEVKNSLLKIADEERAHLRQLGALLD</sequence>
<dbReference type="EMBL" id="FRFE01000001">
    <property type="protein sequence ID" value="SHO43180.1"/>
    <property type="molecule type" value="Genomic_DNA"/>
</dbReference>
<reference evidence="2 3" key="1">
    <citation type="submission" date="2016-12" db="EMBL/GenBank/DDBJ databases">
        <authorList>
            <person name="Song W.-J."/>
            <person name="Kurnit D.M."/>
        </authorList>
    </citation>
    <scope>NUCLEOTIDE SEQUENCE [LARGE SCALE GENOMIC DNA]</scope>
    <source>
        <strain evidence="2 3">DSM 18488</strain>
    </source>
</reference>
<dbReference type="PANTHER" id="PTHR33531">
    <property type="entry name" value="RUBRERYTHRIN SUBFAMILY"/>
    <property type="match status" value="1"/>
</dbReference>
<dbReference type="GO" id="GO:0046872">
    <property type="term" value="F:metal ion binding"/>
    <property type="evidence" value="ECO:0007669"/>
    <property type="project" value="InterPro"/>
</dbReference>
<proteinExistence type="predicted"/>
<evidence type="ECO:0000313" key="3">
    <source>
        <dbReference type="Proteomes" id="UP000184603"/>
    </source>
</evidence>
<dbReference type="GO" id="GO:0016491">
    <property type="term" value="F:oxidoreductase activity"/>
    <property type="evidence" value="ECO:0007669"/>
    <property type="project" value="InterPro"/>
</dbReference>
<dbReference type="InterPro" id="IPR012347">
    <property type="entry name" value="Ferritin-like"/>
</dbReference>
<dbReference type="InterPro" id="IPR003251">
    <property type="entry name" value="Rr_diiron-bd_dom"/>
</dbReference>
<protein>
    <submittedName>
        <fullName evidence="2">Rubrerythrin</fullName>
    </submittedName>
</protein>
<dbReference type="Proteomes" id="UP000184603">
    <property type="component" value="Unassembled WGS sequence"/>
</dbReference>
<dbReference type="InterPro" id="IPR009078">
    <property type="entry name" value="Ferritin-like_SF"/>
</dbReference>
<organism evidence="2 3">
    <name type="scientific">Desulfopila aestuarii DSM 18488</name>
    <dbReference type="NCBI Taxonomy" id="1121416"/>
    <lineage>
        <taxon>Bacteria</taxon>
        <taxon>Pseudomonadati</taxon>
        <taxon>Thermodesulfobacteriota</taxon>
        <taxon>Desulfobulbia</taxon>
        <taxon>Desulfobulbales</taxon>
        <taxon>Desulfocapsaceae</taxon>
        <taxon>Desulfopila</taxon>
    </lineage>
</organism>
<accession>A0A1M7XWP6</accession>
<name>A0A1M7XWP6_9BACT</name>
<dbReference type="AlphaFoldDB" id="A0A1M7XWP6"/>
<dbReference type="STRING" id="1121416.SAMN02745220_00324"/>
<evidence type="ECO:0000313" key="2">
    <source>
        <dbReference type="EMBL" id="SHO43180.1"/>
    </source>
</evidence>
<keyword evidence="3" id="KW-1185">Reference proteome</keyword>